<dbReference type="STRING" id="1453497.AT15_08770"/>
<feature type="signal peptide" evidence="1">
    <location>
        <begin position="1"/>
        <end position="19"/>
    </location>
</feature>
<comment type="caution">
    <text evidence="2">The sequence shown here is derived from an EMBL/GenBank/DDBJ whole genome shotgun (WGS) entry which is preliminary data.</text>
</comment>
<reference evidence="2 3" key="1">
    <citation type="submission" date="2014-02" db="EMBL/GenBank/DDBJ databases">
        <title>Kosmotoga genome sequencing.</title>
        <authorList>
            <person name="Pollo S.M."/>
            <person name="Charchuk R."/>
            <person name="Nesbo C.L."/>
        </authorList>
    </citation>
    <scope>NUCLEOTIDE SEQUENCE [LARGE SCALE GENOMIC DNA]</scope>
    <source>
        <strain evidence="2 3">S304</strain>
    </source>
</reference>
<evidence type="ECO:0000313" key="2">
    <source>
        <dbReference type="EMBL" id="OAA31057.1"/>
    </source>
</evidence>
<protein>
    <recommendedName>
        <fullName evidence="4">DUF3352 domain-containing protein</fullName>
    </recommendedName>
</protein>
<dbReference type="RefSeq" id="WP_068346859.1">
    <property type="nucleotide sequence ID" value="NZ_JFHK01000005.1"/>
</dbReference>
<dbReference type="EMBL" id="JFHK01000005">
    <property type="protein sequence ID" value="OAA31057.1"/>
    <property type="molecule type" value="Genomic_DNA"/>
</dbReference>
<organism evidence="2 3">
    <name type="scientific">Kosmotoga arenicorallina S304</name>
    <dbReference type="NCBI Taxonomy" id="1453497"/>
    <lineage>
        <taxon>Bacteria</taxon>
        <taxon>Thermotogati</taxon>
        <taxon>Thermotogota</taxon>
        <taxon>Thermotogae</taxon>
        <taxon>Kosmotogales</taxon>
        <taxon>Kosmotogaceae</taxon>
        <taxon>Kosmotoga</taxon>
    </lineage>
</organism>
<evidence type="ECO:0000313" key="3">
    <source>
        <dbReference type="Proteomes" id="UP000077339"/>
    </source>
</evidence>
<evidence type="ECO:0000256" key="1">
    <source>
        <dbReference type="SAM" id="SignalP"/>
    </source>
</evidence>
<sequence length="446" mass="49015">MKRGIMFFLFFLSAIVAFASIEELATKIPSSALNVLLVEDLKGNYENLKGTTLGDVLLNQLALDQIAAQYIEMAAYNNGQDPQVIYSIFSSNLAAANWSSESGSKSIVILGPIEKAENARKAIESVLPQFLPENFNLNIATDGKYLYIGDVDAYSRTEKGYQISIINELPEGFMYIVGGDEEFSQKVVLYFEDNYLKGDGILSAKTQQASEKLRALFEGASVEKLEAAPRFSFATISLKANSIEEAESLLMDRFNLSLTTDTVQALSKDFLDKISGKLTGELLVDVELDIDALLNSFMSMQMGDANTTEDTTSVPPLKLVSKMGFNGNFEELLSLMEEAGVPYTAEGNVAKTEQNMYIWIDGGYIVSSLANKDETDSWLQHMTPLKDNPVFTQFSRGVPAEHSFSLFIDAGIALSALMGTEVESGIAAFSWYSYDDNALKGKFIIK</sequence>
<keyword evidence="3" id="KW-1185">Reference proteome</keyword>
<gene>
    <name evidence="2" type="ORF">AT15_08770</name>
</gene>
<accession>A0A176K1N9</accession>
<dbReference type="Proteomes" id="UP000077339">
    <property type="component" value="Unassembled WGS sequence"/>
</dbReference>
<evidence type="ECO:0008006" key="4">
    <source>
        <dbReference type="Google" id="ProtNLM"/>
    </source>
</evidence>
<dbReference type="PATRIC" id="fig|1453497.3.peg.1737"/>
<proteinExistence type="predicted"/>
<dbReference type="AlphaFoldDB" id="A0A176K1N9"/>
<dbReference type="OrthoDB" id="39918at2"/>
<feature type="chain" id="PRO_5008047375" description="DUF3352 domain-containing protein" evidence="1">
    <location>
        <begin position="20"/>
        <end position="446"/>
    </location>
</feature>
<keyword evidence="1" id="KW-0732">Signal</keyword>
<name>A0A176K1N9_9BACT</name>